<dbReference type="EC" id="2.7.7.-" evidence="8"/>
<name>K0J7K0_AMPXN</name>
<organism evidence="9 10">
    <name type="scientific">Amphibacillus xylanus (strain ATCC 51415 / DSM 6626 / JCM 7361 / LMG 17667 / NBRC 15112 / Ep01)</name>
    <dbReference type="NCBI Taxonomy" id="698758"/>
    <lineage>
        <taxon>Bacteria</taxon>
        <taxon>Bacillati</taxon>
        <taxon>Bacillota</taxon>
        <taxon>Bacilli</taxon>
        <taxon>Bacillales</taxon>
        <taxon>Bacillaceae</taxon>
        <taxon>Amphibacillus</taxon>
    </lineage>
</organism>
<keyword evidence="7 8" id="KW-0460">Magnesium</keyword>
<dbReference type="STRING" id="698758.AXY_13710"/>
<keyword evidence="2 8" id="KW-0808">Transferase</keyword>
<dbReference type="GO" id="GO:0070733">
    <property type="term" value="F:AMPylase activity"/>
    <property type="evidence" value="ECO:0007669"/>
    <property type="project" value="UniProtKB-EC"/>
</dbReference>
<dbReference type="GO" id="GO:0030145">
    <property type="term" value="F:manganese ion binding"/>
    <property type="evidence" value="ECO:0007669"/>
    <property type="project" value="UniProtKB-UniRule"/>
</dbReference>
<feature type="binding site" evidence="8">
    <location>
        <position position="93"/>
    </location>
    <ligand>
        <name>ATP</name>
        <dbReference type="ChEBI" id="CHEBI:30616"/>
    </ligand>
</feature>
<gene>
    <name evidence="8" type="primary">ydiU</name>
    <name evidence="8" type="synonym">selO</name>
    <name evidence="9" type="ordered locus">AXY_13710</name>
</gene>
<dbReference type="OrthoDB" id="9773505at2"/>
<keyword evidence="5 8" id="KW-0547">Nucleotide-binding</keyword>
<feature type="active site" description="Proton acceptor" evidence="8">
    <location>
        <position position="253"/>
    </location>
</feature>
<dbReference type="NCBIfam" id="NF000658">
    <property type="entry name" value="PRK00029.1"/>
    <property type="match status" value="1"/>
</dbReference>
<feature type="binding site" evidence="8">
    <location>
        <position position="91"/>
    </location>
    <ligand>
        <name>ATP</name>
        <dbReference type="ChEBI" id="CHEBI:30616"/>
    </ligand>
</feature>
<dbReference type="PATRIC" id="fig|698758.3.peg.1369"/>
<comment type="catalytic activity">
    <reaction evidence="8">
        <text>L-threonyl-[protein] + ATP = 3-O-(5'-adenylyl)-L-threonyl-[protein] + diphosphate</text>
        <dbReference type="Rhea" id="RHEA:54292"/>
        <dbReference type="Rhea" id="RHEA-COMP:11060"/>
        <dbReference type="Rhea" id="RHEA-COMP:13847"/>
        <dbReference type="ChEBI" id="CHEBI:30013"/>
        <dbReference type="ChEBI" id="CHEBI:30616"/>
        <dbReference type="ChEBI" id="CHEBI:33019"/>
        <dbReference type="ChEBI" id="CHEBI:138113"/>
        <dbReference type="EC" id="2.7.7.108"/>
    </reaction>
</comment>
<reference evidence="9 10" key="1">
    <citation type="submission" date="2011-01" db="EMBL/GenBank/DDBJ databases">
        <title>Whole genome sequence of Amphibacillus xylinus NBRC 15112.</title>
        <authorList>
            <person name="Nakazawa H."/>
            <person name="Katano Y."/>
            <person name="Nakamura S."/>
            <person name="Sasagawa M."/>
            <person name="Fukada J."/>
            <person name="Arai T."/>
            <person name="Sasakura N."/>
            <person name="Mochizuki D."/>
            <person name="Hosoyama A."/>
            <person name="Harada K."/>
            <person name="Horikawa H."/>
            <person name="Kato Y."/>
            <person name="Harada T."/>
            <person name="Sasaki K."/>
            <person name="Sekiguchi M."/>
            <person name="Hodoyama M."/>
            <person name="Nishiko R."/>
            <person name="Narita H."/>
            <person name="Hanamaki A."/>
            <person name="Hata C."/>
            <person name="Konno Y."/>
            <person name="Niimura Y."/>
            <person name="Yamazaki S."/>
            <person name="Fujita N."/>
        </authorList>
    </citation>
    <scope>NUCLEOTIDE SEQUENCE [LARGE SCALE GENOMIC DNA]</scope>
    <source>
        <strain evidence="10">ATCC 51415 / DSM 6626 / JCM 7361 / LMG 17667 / NBRC 15112 / Ep01</strain>
    </source>
</reference>
<comment type="catalytic activity">
    <reaction evidence="8">
        <text>L-tyrosyl-[protein] + UTP = O-(5'-uridylyl)-L-tyrosyl-[protein] + diphosphate</text>
        <dbReference type="Rhea" id="RHEA:83887"/>
        <dbReference type="Rhea" id="RHEA-COMP:10136"/>
        <dbReference type="Rhea" id="RHEA-COMP:20238"/>
        <dbReference type="ChEBI" id="CHEBI:33019"/>
        <dbReference type="ChEBI" id="CHEBI:46398"/>
        <dbReference type="ChEBI" id="CHEBI:46858"/>
        <dbReference type="ChEBI" id="CHEBI:90602"/>
    </reaction>
</comment>
<comment type="catalytic activity">
    <reaction evidence="8">
        <text>L-tyrosyl-[protein] + ATP = O-(5'-adenylyl)-L-tyrosyl-[protein] + diphosphate</text>
        <dbReference type="Rhea" id="RHEA:54288"/>
        <dbReference type="Rhea" id="RHEA-COMP:10136"/>
        <dbReference type="Rhea" id="RHEA-COMP:13846"/>
        <dbReference type="ChEBI" id="CHEBI:30616"/>
        <dbReference type="ChEBI" id="CHEBI:33019"/>
        <dbReference type="ChEBI" id="CHEBI:46858"/>
        <dbReference type="ChEBI" id="CHEBI:83624"/>
        <dbReference type="EC" id="2.7.7.108"/>
    </reaction>
</comment>
<dbReference type="RefSeq" id="WP_015010106.1">
    <property type="nucleotide sequence ID" value="NC_018704.1"/>
</dbReference>
<comment type="catalytic activity">
    <reaction evidence="8">
        <text>L-seryl-[protein] + UTP = O-(5'-uridylyl)-L-seryl-[protein] + diphosphate</text>
        <dbReference type="Rhea" id="RHEA:64604"/>
        <dbReference type="Rhea" id="RHEA-COMP:9863"/>
        <dbReference type="Rhea" id="RHEA-COMP:16635"/>
        <dbReference type="ChEBI" id="CHEBI:29999"/>
        <dbReference type="ChEBI" id="CHEBI:33019"/>
        <dbReference type="ChEBI" id="CHEBI:46398"/>
        <dbReference type="ChEBI" id="CHEBI:156051"/>
    </reaction>
</comment>
<accession>K0J7K0</accession>
<evidence type="ECO:0000313" key="9">
    <source>
        <dbReference type="EMBL" id="BAM47503.1"/>
    </source>
</evidence>
<feature type="binding site" evidence="8">
    <location>
        <position position="126"/>
    </location>
    <ligand>
        <name>ATP</name>
        <dbReference type="ChEBI" id="CHEBI:30616"/>
    </ligand>
</feature>
<comment type="catalytic activity">
    <reaction evidence="8">
        <text>L-seryl-[protein] + ATP = 3-O-(5'-adenylyl)-L-seryl-[protein] + diphosphate</text>
        <dbReference type="Rhea" id="RHEA:58120"/>
        <dbReference type="Rhea" id="RHEA-COMP:9863"/>
        <dbReference type="Rhea" id="RHEA-COMP:15073"/>
        <dbReference type="ChEBI" id="CHEBI:29999"/>
        <dbReference type="ChEBI" id="CHEBI:30616"/>
        <dbReference type="ChEBI" id="CHEBI:33019"/>
        <dbReference type="ChEBI" id="CHEBI:142516"/>
        <dbReference type="EC" id="2.7.7.108"/>
    </reaction>
</comment>
<keyword evidence="10" id="KW-1185">Reference proteome</keyword>
<feature type="binding site" evidence="8">
    <location>
        <position position="263"/>
    </location>
    <ligand>
        <name>ATP</name>
        <dbReference type="ChEBI" id="CHEBI:30616"/>
    </ligand>
</feature>
<evidence type="ECO:0000313" key="10">
    <source>
        <dbReference type="Proteomes" id="UP000006294"/>
    </source>
</evidence>
<dbReference type="Proteomes" id="UP000006294">
    <property type="component" value="Chromosome"/>
</dbReference>
<dbReference type="KEGG" id="axl:AXY_13710"/>
<comment type="similarity">
    <text evidence="1 8">Belongs to the SELO family.</text>
</comment>
<dbReference type="HOGENOM" id="CLU_010245_4_1_9"/>
<dbReference type="AlphaFoldDB" id="K0J7K0"/>
<dbReference type="GO" id="GO:0005524">
    <property type="term" value="F:ATP binding"/>
    <property type="evidence" value="ECO:0007669"/>
    <property type="project" value="UniProtKB-UniRule"/>
</dbReference>
<feature type="binding site" evidence="8">
    <location>
        <position position="94"/>
    </location>
    <ligand>
        <name>ATP</name>
        <dbReference type="ChEBI" id="CHEBI:30616"/>
    </ligand>
</feature>
<evidence type="ECO:0000256" key="5">
    <source>
        <dbReference type="ARBA" id="ARBA00022741"/>
    </source>
</evidence>
<feature type="binding site" evidence="8">
    <location>
        <position position="254"/>
    </location>
    <ligand>
        <name>Mg(2+)</name>
        <dbReference type="ChEBI" id="CHEBI:18420"/>
    </ligand>
</feature>
<evidence type="ECO:0000256" key="1">
    <source>
        <dbReference type="ARBA" id="ARBA00009747"/>
    </source>
</evidence>
<sequence length="488" mass="55522">MIEVKEIGWQFEDSYTTLADKFFTFTNPNPVKSPDWVMINEDLANELGLNINHLKNVEGLRALSGNQIPRGSKPIAQAYAGHQFGYFTILGDGRAILLGEQITPNKSRFDIQLKGAGKTPYSRGGDGRAALGPMLREYLISEAMYGLGIPTTRALAVVTTGEQVMREQALPGAVLTRVASSHLRVGTFQFARQFGTIQELKQLADYAISRHYPHLTELRNKYILFLKEVIENQAKLVAKWDLVGFVHGVMNTDNMTISGETIDYGPCAFIDQYNPSTVFSSIDQHGRYAYNQQKPVAIWNLARLAESLLPILAEDKSHAINQAQSLLKSFSDVYDHAWTVGMKAKLGFFEVTNVEQSFIEEFLNLMNKFQADYTDTFRALTVNDFSRQKWFKSKEFKHWFSKWEQKIAQQTASKEDITRLMRRSNPMIIPRNYLVEDVLEKAVKDGDYEPFTKLHLALKNPYAYSNEQLAYINLPPESDQRYQTFCGT</sequence>
<comment type="function">
    <text evidence="8">Nucleotidyltransferase involved in the post-translational modification of proteins. It can catalyze the addition of adenosine monophosphate (AMP) or uridine monophosphate (UMP) to a protein, resulting in modifications known as AMPylation and UMPylation.</text>
</comment>
<proteinExistence type="inferred from homology"/>
<evidence type="ECO:0000256" key="3">
    <source>
        <dbReference type="ARBA" id="ARBA00022695"/>
    </source>
</evidence>
<dbReference type="PANTHER" id="PTHR32057:SF14">
    <property type="entry name" value="PROTEIN ADENYLYLTRANSFERASE SELO, MITOCHONDRIAL"/>
    <property type="match status" value="1"/>
</dbReference>
<feature type="binding site" evidence="8">
    <location>
        <position position="177"/>
    </location>
    <ligand>
        <name>ATP</name>
        <dbReference type="ChEBI" id="CHEBI:30616"/>
    </ligand>
</feature>
<keyword evidence="8" id="KW-0464">Manganese</keyword>
<dbReference type="Pfam" id="PF02696">
    <property type="entry name" value="SelO"/>
    <property type="match status" value="1"/>
</dbReference>
<comment type="catalytic activity">
    <reaction evidence="8">
        <text>L-histidyl-[protein] + UTP = N(tele)-(5'-uridylyl)-L-histidyl-[protein] + diphosphate</text>
        <dbReference type="Rhea" id="RHEA:83891"/>
        <dbReference type="Rhea" id="RHEA-COMP:9745"/>
        <dbReference type="Rhea" id="RHEA-COMP:20239"/>
        <dbReference type="ChEBI" id="CHEBI:29979"/>
        <dbReference type="ChEBI" id="CHEBI:33019"/>
        <dbReference type="ChEBI" id="CHEBI:46398"/>
        <dbReference type="ChEBI" id="CHEBI:233474"/>
    </reaction>
</comment>
<feature type="binding site" evidence="8">
    <location>
        <position position="184"/>
    </location>
    <ligand>
        <name>ATP</name>
        <dbReference type="ChEBI" id="CHEBI:30616"/>
    </ligand>
</feature>
<dbReference type="GO" id="GO:0000287">
    <property type="term" value="F:magnesium ion binding"/>
    <property type="evidence" value="ECO:0007669"/>
    <property type="project" value="UniProtKB-UniRule"/>
</dbReference>
<keyword evidence="6 8" id="KW-0067">ATP-binding</keyword>
<protein>
    <recommendedName>
        <fullName evidence="8">Protein nucleotidyltransferase YdiU</fullName>
        <ecNumber evidence="8">2.7.7.-</ecNumber>
    </recommendedName>
    <alternativeName>
        <fullName evidence="8">Protein adenylyltransferase YdiU</fullName>
        <ecNumber evidence="8">2.7.7.108</ecNumber>
    </alternativeName>
    <alternativeName>
        <fullName evidence="8">Protein uridylyltransferase YdiU</fullName>
        <ecNumber evidence="8">2.7.7.-</ecNumber>
    </alternativeName>
</protein>
<feature type="binding site" evidence="8">
    <location>
        <position position="114"/>
    </location>
    <ligand>
        <name>ATP</name>
        <dbReference type="ChEBI" id="CHEBI:30616"/>
    </ligand>
</feature>
<dbReference type="EC" id="2.7.7.108" evidence="8"/>
<keyword evidence="4 8" id="KW-0479">Metal-binding</keyword>
<evidence type="ECO:0000256" key="7">
    <source>
        <dbReference type="ARBA" id="ARBA00022842"/>
    </source>
</evidence>
<evidence type="ECO:0000256" key="8">
    <source>
        <dbReference type="HAMAP-Rule" id="MF_00692"/>
    </source>
</evidence>
<evidence type="ECO:0000256" key="6">
    <source>
        <dbReference type="ARBA" id="ARBA00022840"/>
    </source>
</evidence>
<evidence type="ECO:0000256" key="4">
    <source>
        <dbReference type="ARBA" id="ARBA00022723"/>
    </source>
</evidence>
<evidence type="ECO:0000256" key="2">
    <source>
        <dbReference type="ARBA" id="ARBA00022679"/>
    </source>
</evidence>
<dbReference type="EMBL" id="AP012050">
    <property type="protein sequence ID" value="BAM47503.1"/>
    <property type="molecule type" value="Genomic_DNA"/>
</dbReference>
<comment type="cofactor">
    <cofactor evidence="8">
        <name>Mg(2+)</name>
        <dbReference type="ChEBI" id="CHEBI:18420"/>
    </cofactor>
    <cofactor evidence="8">
        <name>Mn(2+)</name>
        <dbReference type="ChEBI" id="CHEBI:29035"/>
    </cofactor>
</comment>
<feature type="binding site" evidence="8">
    <location>
        <position position="127"/>
    </location>
    <ligand>
        <name>ATP</name>
        <dbReference type="ChEBI" id="CHEBI:30616"/>
    </ligand>
</feature>
<dbReference type="eggNOG" id="COG0397">
    <property type="taxonomic scope" value="Bacteria"/>
</dbReference>
<dbReference type="InterPro" id="IPR003846">
    <property type="entry name" value="SelO"/>
</dbReference>
<dbReference type="HAMAP" id="MF_00692">
    <property type="entry name" value="SelO"/>
    <property type="match status" value="1"/>
</dbReference>
<dbReference type="PANTHER" id="PTHR32057">
    <property type="entry name" value="PROTEIN ADENYLYLTRANSFERASE SELO, MITOCHONDRIAL"/>
    <property type="match status" value="1"/>
</dbReference>
<feature type="binding site" evidence="8">
    <location>
        <position position="263"/>
    </location>
    <ligand>
        <name>Mg(2+)</name>
        <dbReference type="ChEBI" id="CHEBI:18420"/>
    </ligand>
</feature>
<keyword evidence="3 8" id="KW-0548">Nucleotidyltransferase</keyword>